<dbReference type="InterPro" id="IPR036812">
    <property type="entry name" value="NAD(P)_OxRdtase_dom_sf"/>
</dbReference>
<evidence type="ECO:0000256" key="6">
    <source>
        <dbReference type="PIRSR" id="PIRSR000097-3"/>
    </source>
</evidence>
<reference evidence="8" key="2">
    <citation type="journal article" date="2020" name="Nat. Commun.">
        <title>Large-scale genome sequencing of mycorrhizal fungi provides insights into the early evolution of symbiotic traits.</title>
        <authorList>
            <person name="Miyauchi S."/>
            <person name="Kiss E."/>
            <person name="Kuo A."/>
            <person name="Drula E."/>
            <person name="Kohler A."/>
            <person name="Sanchez-Garcia M."/>
            <person name="Morin E."/>
            <person name="Andreopoulos B."/>
            <person name="Barry K.W."/>
            <person name="Bonito G."/>
            <person name="Buee M."/>
            <person name="Carver A."/>
            <person name="Chen C."/>
            <person name="Cichocki N."/>
            <person name="Clum A."/>
            <person name="Culley D."/>
            <person name="Crous P.W."/>
            <person name="Fauchery L."/>
            <person name="Girlanda M."/>
            <person name="Hayes R.D."/>
            <person name="Keri Z."/>
            <person name="LaButti K."/>
            <person name="Lipzen A."/>
            <person name="Lombard V."/>
            <person name="Magnuson J."/>
            <person name="Maillard F."/>
            <person name="Murat C."/>
            <person name="Nolan M."/>
            <person name="Ohm R.A."/>
            <person name="Pangilinan J."/>
            <person name="Pereira M.F."/>
            <person name="Perotto S."/>
            <person name="Peter M."/>
            <person name="Pfister S."/>
            <person name="Riley R."/>
            <person name="Sitrit Y."/>
            <person name="Stielow J.B."/>
            <person name="Szollosi G."/>
            <person name="Zifcakova L."/>
            <person name="Stursova M."/>
            <person name="Spatafora J.W."/>
            <person name="Tedersoo L."/>
            <person name="Vaario L.M."/>
            <person name="Yamada A."/>
            <person name="Yan M."/>
            <person name="Wang P."/>
            <person name="Xu J."/>
            <person name="Bruns T."/>
            <person name="Baldrian P."/>
            <person name="Vilgalys R."/>
            <person name="Dunand C."/>
            <person name="Henrissat B."/>
            <person name="Grigoriev I.V."/>
            <person name="Hibbett D."/>
            <person name="Nagy L.G."/>
            <person name="Martin F.M."/>
        </authorList>
    </citation>
    <scope>NUCLEOTIDE SEQUENCE</scope>
    <source>
        <strain evidence="8">Prilba</strain>
    </source>
</reference>
<dbReference type="GO" id="GO:0016616">
    <property type="term" value="F:oxidoreductase activity, acting on the CH-OH group of donors, NAD or NADP as acceptor"/>
    <property type="evidence" value="ECO:0007669"/>
    <property type="project" value="UniProtKB-ARBA"/>
</dbReference>
<feature type="active site" description="Proton donor" evidence="4">
    <location>
        <position position="51"/>
    </location>
</feature>
<dbReference type="PROSITE" id="PS00062">
    <property type="entry name" value="ALDOKETO_REDUCTASE_2"/>
    <property type="match status" value="1"/>
</dbReference>
<keyword evidence="9" id="KW-1185">Reference proteome</keyword>
<dbReference type="CDD" id="cd19120">
    <property type="entry name" value="AKR_AKR3C2-3"/>
    <property type="match status" value="1"/>
</dbReference>
<reference evidence="8" key="1">
    <citation type="submission" date="2019-10" db="EMBL/GenBank/DDBJ databases">
        <authorList>
            <consortium name="DOE Joint Genome Institute"/>
            <person name="Kuo A."/>
            <person name="Miyauchi S."/>
            <person name="Kiss E."/>
            <person name="Drula E."/>
            <person name="Kohler A."/>
            <person name="Sanchez-Garcia M."/>
            <person name="Andreopoulos B."/>
            <person name="Barry K.W."/>
            <person name="Bonito G."/>
            <person name="Buee M."/>
            <person name="Carver A."/>
            <person name="Chen C."/>
            <person name="Cichocki N."/>
            <person name="Clum A."/>
            <person name="Culley D."/>
            <person name="Crous P.W."/>
            <person name="Fauchery L."/>
            <person name="Girlanda M."/>
            <person name="Hayes R."/>
            <person name="Keri Z."/>
            <person name="LaButti K."/>
            <person name="Lipzen A."/>
            <person name="Lombard V."/>
            <person name="Magnuson J."/>
            <person name="Maillard F."/>
            <person name="Morin E."/>
            <person name="Murat C."/>
            <person name="Nolan M."/>
            <person name="Ohm R."/>
            <person name="Pangilinan J."/>
            <person name="Pereira M."/>
            <person name="Perotto S."/>
            <person name="Peter M."/>
            <person name="Riley R."/>
            <person name="Sitrit Y."/>
            <person name="Stielow B."/>
            <person name="Szollosi G."/>
            <person name="Zifcakova L."/>
            <person name="Stursova M."/>
            <person name="Spatafora J.W."/>
            <person name="Tedersoo L."/>
            <person name="Vaario L.-M."/>
            <person name="Yamada A."/>
            <person name="Yan M."/>
            <person name="Wang P."/>
            <person name="Xu J."/>
            <person name="Bruns T."/>
            <person name="Baldrian P."/>
            <person name="Vilgalys R."/>
            <person name="Henrissat B."/>
            <person name="Grigoriev I.V."/>
            <person name="Hibbett D."/>
            <person name="Nagy L.G."/>
            <person name="Martin F.M."/>
        </authorList>
    </citation>
    <scope>NUCLEOTIDE SEQUENCE</scope>
    <source>
        <strain evidence="8">Prilba</strain>
    </source>
</reference>
<name>A0A9P5T7T2_9AGAM</name>
<evidence type="ECO:0000256" key="2">
    <source>
        <dbReference type="ARBA" id="ARBA00022857"/>
    </source>
</evidence>
<feature type="domain" description="NADP-dependent oxidoreductase" evidence="7">
    <location>
        <begin position="19"/>
        <end position="189"/>
    </location>
</feature>
<dbReference type="PANTHER" id="PTHR43827:SF3">
    <property type="entry name" value="NADP-DEPENDENT OXIDOREDUCTASE DOMAIN-CONTAINING PROTEIN"/>
    <property type="match status" value="1"/>
</dbReference>
<dbReference type="InterPro" id="IPR018170">
    <property type="entry name" value="Aldo/ket_reductase_CS"/>
</dbReference>
<dbReference type="OrthoDB" id="416253at2759"/>
<gene>
    <name evidence="8" type="ORF">DFH94DRAFT_633312</name>
</gene>
<comment type="caution">
    <text evidence="8">The sequence shown here is derived from an EMBL/GenBank/DDBJ whole genome shotgun (WGS) entry which is preliminary data.</text>
</comment>
<dbReference type="InterPro" id="IPR023210">
    <property type="entry name" value="NADP_OxRdtase_dom"/>
</dbReference>
<evidence type="ECO:0000259" key="7">
    <source>
        <dbReference type="Pfam" id="PF00248"/>
    </source>
</evidence>
<dbReference type="GO" id="GO:0016652">
    <property type="term" value="F:oxidoreductase activity, acting on NAD(P)H as acceptor"/>
    <property type="evidence" value="ECO:0007669"/>
    <property type="project" value="InterPro"/>
</dbReference>
<dbReference type="Pfam" id="PF00248">
    <property type="entry name" value="Aldo_ket_red"/>
    <property type="match status" value="1"/>
</dbReference>
<dbReference type="SUPFAM" id="SSF51430">
    <property type="entry name" value="NAD(P)-linked oxidoreductase"/>
    <property type="match status" value="1"/>
</dbReference>
<protein>
    <submittedName>
        <fullName evidence="8">Aldo/keto reductase</fullName>
    </submittedName>
</protein>
<keyword evidence="3" id="KW-0560">Oxidoreductase</keyword>
<keyword evidence="2" id="KW-0521">NADP</keyword>
<accession>A0A9P5T7T2</accession>
<feature type="site" description="Lowers pKa of active site Tyr" evidence="6">
    <location>
        <position position="76"/>
    </location>
</feature>
<evidence type="ECO:0000256" key="5">
    <source>
        <dbReference type="PIRSR" id="PIRSR000097-2"/>
    </source>
</evidence>
<dbReference type="PIRSF" id="PIRSF000097">
    <property type="entry name" value="AKR"/>
    <property type="match status" value="1"/>
</dbReference>
<comment type="similarity">
    <text evidence="1">Belongs to the aldo/keto reductase family.</text>
</comment>
<dbReference type="InterPro" id="IPR020471">
    <property type="entry name" value="AKR"/>
</dbReference>
<dbReference type="FunFam" id="3.20.20.100:FF:000002">
    <property type="entry name" value="2,5-diketo-D-gluconic acid reductase A"/>
    <property type="match status" value="1"/>
</dbReference>
<evidence type="ECO:0000256" key="3">
    <source>
        <dbReference type="ARBA" id="ARBA00023002"/>
    </source>
</evidence>
<dbReference type="EMBL" id="WHVB01000011">
    <property type="protein sequence ID" value="KAF8478384.1"/>
    <property type="molecule type" value="Genomic_DNA"/>
</dbReference>
<dbReference type="InterPro" id="IPR044494">
    <property type="entry name" value="AKR3C2/3"/>
</dbReference>
<evidence type="ECO:0000256" key="4">
    <source>
        <dbReference type="PIRSR" id="PIRSR000097-1"/>
    </source>
</evidence>
<dbReference type="Proteomes" id="UP000759537">
    <property type="component" value="Unassembled WGS sequence"/>
</dbReference>
<dbReference type="AlphaFoldDB" id="A0A9P5T7T2"/>
<dbReference type="Gene3D" id="3.20.20.100">
    <property type="entry name" value="NADP-dependent oxidoreductase domain"/>
    <property type="match status" value="1"/>
</dbReference>
<dbReference type="PRINTS" id="PR00069">
    <property type="entry name" value="ALDKETRDTASE"/>
</dbReference>
<sequence>MANTPIKLNDGTTIPLLAFGTGTVHYQKDAQDLVTTAINAGFTHIDGAQQYKNEESLGAGVVAAGKPREGLYITTKLNKPAEGKTVRDTLVESLQKLQLSYVDLFLIHTPVQFSKEPGRLKAVWKEMEAVKKEGLARSVGVSNFRAAQLREILDGAEFPPSINQIEFHPYVYKEVLPTLELQKQYGIVTESYGGLSPVVRFNGGSLDPVLTSIAKRLSDTTGKPFNEAQVLLLWQRQKGVVIVTTSTKESRLVEYFNTFDAPGLTDAEIALIDEAGAKEHHRQYVRSSFGTVALLSADIPK</sequence>
<feature type="binding site" evidence="5">
    <location>
        <position position="108"/>
    </location>
    <ligand>
        <name>substrate</name>
    </ligand>
</feature>
<dbReference type="PANTHER" id="PTHR43827">
    <property type="entry name" value="2,5-DIKETO-D-GLUCONIC ACID REDUCTASE"/>
    <property type="match status" value="1"/>
</dbReference>
<organism evidence="8 9">
    <name type="scientific">Russula ochroleuca</name>
    <dbReference type="NCBI Taxonomy" id="152965"/>
    <lineage>
        <taxon>Eukaryota</taxon>
        <taxon>Fungi</taxon>
        <taxon>Dikarya</taxon>
        <taxon>Basidiomycota</taxon>
        <taxon>Agaricomycotina</taxon>
        <taxon>Agaricomycetes</taxon>
        <taxon>Russulales</taxon>
        <taxon>Russulaceae</taxon>
        <taxon>Russula</taxon>
    </lineage>
</organism>
<evidence type="ECO:0000256" key="1">
    <source>
        <dbReference type="ARBA" id="ARBA00007905"/>
    </source>
</evidence>
<evidence type="ECO:0000313" key="8">
    <source>
        <dbReference type="EMBL" id="KAF8478384.1"/>
    </source>
</evidence>
<proteinExistence type="inferred from homology"/>
<evidence type="ECO:0000313" key="9">
    <source>
        <dbReference type="Proteomes" id="UP000759537"/>
    </source>
</evidence>